<feature type="compositionally biased region" description="Basic residues" evidence="1">
    <location>
        <begin position="100"/>
        <end position="113"/>
    </location>
</feature>
<feature type="region of interest" description="Disordered" evidence="1">
    <location>
        <begin position="90"/>
        <end position="113"/>
    </location>
</feature>
<dbReference type="Proteomes" id="UP001151760">
    <property type="component" value="Unassembled WGS sequence"/>
</dbReference>
<comment type="caution">
    <text evidence="2">The sequence shown here is derived from an EMBL/GenBank/DDBJ whole genome shotgun (WGS) entry which is preliminary data.</text>
</comment>
<sequence>MSASRQGMSYEEMEQVVAQRVANAIEVIAIYELKIHMAHDLMNQVVREEATRIEVVRAHATRAGNKKAYPGNLPYCNKCIGYIKKDKNEAKTDKTEHGIGRARGKQSQRHIHF</sequence>
<keyword evidence="3" id="KW-1185">Reference proteome</keyword>
<accession>A0ABQ4WJJ0</accession>
<name>A0ABQ4WJJ0_9ASTR</name>
<evidence type="ECO:0000313" key="3">
    <source>
        <dbReference type="Proteomes" id="UP001151760"/>
    </source>
</evidence>
<organism evidence="2 3">
    <name type="scientific">Tanacetum coccineum</name>
    <dbReference type="NCBI Taxonomy" id="301880"/>
    <lineage>
        <taxon>Eukaryota</taxon>
        <taxon>Viridiplantae</taxon>
        <taxon>Streptophyta</taxon>
        <taxon>Embryophyta</taxon>
        <taxon>Tracheophyta</taxon>
        <taxon>Spermatophyta</taxon>
        <taxon>Magnoliopsida</taxon>
        <taxon>eudicotyledons</taxon>
        <taxon>Gunneridae</taxon>
        <taxon>Pentapetalae</taxon>
        <taxon>asterids</taxon>
        <taxon>campanulids</taxon>
        <taxon>Asterales</taxon>
        <taxon>Asteraceae</taxon>
        <taxon>Asteroideae</taxon>
        <taxon>Anthemideae</taxon>
        <taxon>Anthemidinae</taxon>
        <taxon>Tanacetum</taxon>
    </lineage>
</organism>
<proteinExistence type="predicted"/>
<reference evidence="2" key="2">
    <citation type="submission" date="2022-01" db="EMBL/GenBank/DDBJ databases">
        <authorList>
            <person name="Yamashiro T."/>
            <person name="Shiraishi A."/>
            <person name="Satake H."/>
            <person name="Nakayama K."/>
        </authorList>
    </citation>
    <scope>NUCLEOTIDE SEQUENCE</scope>
</reference>
<feature type="compositionally biased region" description="Basic and acidic residues" evidence="1">
    <location>
        <begin position="90"/>
        <end position="99"/>
    </location>
</feature>
<gene>
    <name evidence="2" type="ORF">Tco_0626434</name>
</gene>
<evidence type="ECO:0000313" key="2">
    <source>
        <dbReference type="EMBL" id="GJS53072.1"/>
    </source>
</evidence>
<evidence type="ECO:0000256" key="1">
    <source>
        <dbReference type="SAM" id="MobiDB-lite"/>
    </source>
</evidence>
<dbReference type="EMBL" id="BQNB010008700">
    <property type="protein sequence ID" value="GJS53072.1"/>
    <property type="molecule type" value="Genomic_DNA"/>
</dbReference>
<protein>
    <submittedName>
        <fullName evidence="2">Uncharacterized protein</fullName>
    </submittedName>
</protein>
<reference evidence="2" key="1">
    <citation type="journal article" date="2022" name="Int. J. Mol. Sci.">
        <title>Draft Genome of Tanacetum Coccineum: Genomic Comparison of Closely Related Tanacetum-Family Plants.</title>
        <authorList>
            <person name="Yamashiro T."/>
            <person name="Shiraishi A."/>
            <person name="Nakayama K."/>
            <person name="Satake H."/>
        </authorList>
    </citation>
    <scope>NUCLEOTIDE SEQUENCE</scope>
</reference>